<gene>
    <name evidence="1" type="ORF">CINCED_3A016020</name>
</gene>
<accession>A0A5E4MJM6</accession>
<dbReference type="AlphaFoldDB" id="A0A5E4MJM6"/>
<dbReference type="Proteomes" id="UP000325440">
    <property type="component" value="Unassembled WGS sequence"/>
</dbReference>
<name>A0A5E4MJM6_9HEMI</name>
<organism evidence="1 2">
    <name type="scientific">Cinara cedri</name>
    <dbReference type="NCBI Taxonomy" id="506608"/>
    <lineage>
        <taxon>Eukaryota</taxon>
        <taxon>Metazoa</taxon>
        <taxon>Ecdysozoa</taxon>
        <taxon>Arthropoda</taxon>
        <taxon>Hexapoda</taxon>
        <taxon>Insecta</taxon>
        <taxon>Pterygota</taxon>
        <taxon>Neoptera</taxon>
        <taxon>Paraneoptera</taxon>
        <taxon>Hemiptera</taxon>
        <taxon>Sternorrhyncha</taxon>
        <taxon>Aphidomorpha</taxon>
        <taxon>Aphidoidea</taxon>
        <taxon>Aphididae</taxon>
        <taxon>Lachninae</taxon>
        <taxon>Cinara</taxon>
    </lineage>
</organism>
<evidence type="ECO:0000313" key="2">
    <source>
        <dbReference type="Proteomes" id="UP000325440"/>
    </source>
</evidence>
<dbReference type="EMBL" id="CABPRJ010000527">
    <property type="protein sequence ID" value="VVC30631.1"/>
    <property type="molecule type" value="Genomic_DNA"/>
</dbReference>
<sequence>MLTADMIVMMHDDDDRETNFQSIFQVKPNLSLILLSMCPSYEGSRGAVPDRSDLTCAPGQSKCVMDGFTPNPCLICFNECPAGTVKANPNTKYPCPNSQPCHDTDIHSVCCEPPGQCV</sequence>
<proteinExistence type="predicted"/>
<evidence type="ECO:0000313" key="1">
    <source>
        <dbReference type="EMBL" id="VVC30631.1"/>
    </source>
</evidence>
<protein>
    <submittedName>
        <fullName evidence="1">Uncharacterized protein</fullName>
    </submittedName>
</protein>
<reference evidence="1 2" key="1">
    <citation type="submission" date="2019-08" db="EMBL/GenBank/DDBJ databases">
        <authorList>
            <person name="Alioto T."/>
            <person name="Alioto T."/>
            <person name="Gomez Garrido J."/>
        </authorList>
    </citation>
    <scope>NUCLEOTIDE SEQUENCE [LARGE SCALE GENOMIC DNA]</scope>
</reference>
<keyword evidence="2" id="KW-1185">Reference proteome</keyword>